<dbReference type="Pfam" id="PF13923">
    <property type="entry name" value="zf-C3HC4_2"/>
    <property type="match status" value="1"/>
</dbReference>
<feature type="coiled-coil region" evidence="4">
    <location>
        <begin position="137"/>
        <end position="171"/>
    </location>
</feature>
<dbReference type="Gene3D" id="3.30.40.10">
    <property type="entry name" value="Zinc/RING finger domain, C3HC4 (zinc finger)"/>
    <property type="match status" value="1"/>
</dbReference>
<keyword evidence="5" id="KW-0732">Signal</keyword>
<evidence type="ECO:0000256" key="1">
    <source>
        <dbReference type="ARBA" id="ARBA00022771"/>
    </source>
</evidence>
<keyword evidence="1 3" id="KW-0479">Metal-binding</keyword>
<proteinExistence type="predicted"/>
<dbReference type="Proteomes" id="UP000663882">
    <property type="component" value="Unassembled WGS sequence"/>
</dbReference>
<dbReference type="SMART" id="SM00184">
    <property type="entry name" value="RING"/>
    <property type="match status" value="1"/>
</dbReference>
<evidence type="ECO:0000256" key="5">
    <source>
        <dbReference type="SAM" id="SignalP"/>
    </source>
</evidence>
<evidence type="ECO:0000256" key="3">
    <source>
        <dbReference type="PROSITE-ProRule" id="PRU00175"/>
    </source>
</evidence>
<feature type="domain" description="RING-type" evidence="6">
    <location>
        <begin position="15"/>
        <end position="53"/>
    </location>
</feature>
<evidence type="ECO:0000259" key="6">
    <source>
        <dbReference type="PROSITE" id="PS50089"/>
    </source>
</evidence>
<gene>
    <name evidence="7" type="ORF">RFH988_LOCUS22222</name>
</gene>
<name>A0A814T750_9BILA</name>
<protein>
    <recommendedName>
        <fullName evidence="6">RING-type domain-containing protein</fullName>
    </recommendedName>
</protein>
<accession>A0A814T750</accession>
<feature type="signal peptide" evidence="5">
    <location>
        <begin position="1"/>
        <end position="28"/>
    </location>
</feature>
<dbReference type="OrthoDB" id="10051587at2759"/>
<organism evidence="7 8">
    <name type="scientific">Rotaria sordida</name>
    <dbReference type="NCBI Taxonomy" id="392033"/>
    <lineage>
        <taxon>Eukaryota</taxon>
        <taxon>Metazoa</taxon>
        <taxon>Spiralia</taxon>
        <taxon>Gnathifera</taxon>
        <taxon>Rotifera</taxon>
        <taxon>Eurotatoria</taxon>
        <taxon>Bdelloidea</taxon>
        <taxon>Philodinida</taxon>
        <taxon>Philodinidae</taxon>
        <taxon>Rotaria</taxon>
    </lineage>
</organism>
<dbReference type="SUPFAM" id="SSF57850">
    <property type="entry name" value="RING/U-box"/>
    <property type="match status" value="1"/>
</dbReference>
<evidence type="ECO:0000313" key="8">
    <source>
        <dbReference type="Proteomes" id="UP000663882"/>
    </source>
</evidence>
<evidence type="ECO:0000256" key="4">
    <source>
        <dbReference type="SAM" id="Coils"/>
    </source>
</evidence>
<dbReference type="GO" id="GO:0008270">
    <property type="term" value="F:zinc ion binding"/>
    <property type="evidence" value="ECO:0007669"/>
    <property type="project" value="UniProtKB-KW"/>
</dbReference>
<dbReference type="AlphaFoldDB" id="A0A814T750"/>
<dbReference type="PROSITE" id="PS50089">
    <property type="entry name" value="ZF_RING_2"/>
    <property type="match status" value="1"/>
</dbReference>
<dbReference type="InterPro" id="IPR013083">
    <property type="entry name" value="Znf_RING/FYVE/PHD"/>
</dbReference>
<keyword evidence="4" id="KW-0175">Coiled coil</keyword>
<evidence type="ECO:0000313" key="7">
    <source>
        <dbReference type="EMBL" id="CAF1156879.1"/>
    </source>
</evidence>
<keyword evidence="1 3" id="KW-0863">Zinc-finger</keyword>
<dbReference type="EMBL" id="CAJNOO010001464">
    <property type="protein sequence ID" value="CAF1156879.1"/>
    <property type="molecule type" value="Genomic_DNA"/>
</dbReference>
<comment type="caution">
    <text evidence="7">The sequence shown here is derived from an EMBL/GenBank/DDBJ whole genome shotgun (WGS) entry which is preliminary data.</text>
</comment>
<keyword evidence="2" id="KW-0862">Zinc</keyword>
<reference evidence="7" key="1">
    <citation type="submission" date="2021-02" db="EMBL/GenBank/DDBJ databases">
        <authorList>
            <person name="Nowell W R."/>
        </authorList>
    </citation>
    <scope>NUCLEOTIDE SEQUENCE</scope>
</reference>
<feature type="chain" id="PRO_5032471468" description="RING-type domain-containing protein" evidence="5">
    <location>
        <begin position="29"/>
        <end position="183"/>
    </location>
</feature>
<dbReference type="InterPro" id="IPR001841">
    <property type="entry name" value="Znf_RING"/>
</dbReference>
<evidence type="ECO:0000256" key="2">
    <source>
        <dbReference type="ARBA" id="ARBA00022833"/>
    </source>
</evidence>
<sequence length="183" mass="21139">MDAQNKNIFYPKFICFVCLFILHDPVQFNTCGHRLCQSCFDTLKDNVIKCPQCGIETQRDQIRPDRGYKNDMQSLSIVCSHCNWTDVFNNYQLGDAQRTSNEMDTDILRTTTVLDDDFALNQLDEFPEAISMFANSIETLNKDVQCLNTELLEYQNKLQHLKENASNVKLAIEAERVSYEATM</sequence>